<organism evidence="3 4">
    <name type="scientific">Algoriphagus locisalis</name>
    <dbReference type="NCBI Taxonomy" id="305507"/>
    <lineage>
        <taxon>Bacteria</taxon>
        <taxon>Pseudomonadati</taxon>
        <taxon>Bacteroidota</taxon>
        <taxon>Cytophagia</taxon>
        <taxon>Cytophagales</taxon>
        <taxon>Cyclobacteriaceae</taxon>
        <taxon>Algoriphagus</taxon>
    </lineage>
</organism>
<evidence type="ECO:0000313" key="4">
    <source>
        <dbReference type="Proteomes" id="UP000199673"/>
    </source>
</evidence>
<dbReference type="EMBL" id="FPBF01000012">
    <property type="protein sequence ID" value="SFU20180.1"/>
    <property type="molecule type" value="Genomic_DNA"/>
</dbReference>
<evidence type="ECO:0000256" key="1">
    <source>
        <dbReference type="SAM" id="Phobius"/>
    </source>
</evidence>
<feature type="transmembrane region" description="Helical" evidence="1">
    <location>
        <begin position="1023"/>
        <end position="1041"/>
    </location>
</feature>
<name>A0A1I7E8B9_9BACT</name>
<dbReference type="SUPFAM" id="SSF48452">
    <property type="entry name" value="TPR-like"/>
    <property type="match status" value="1"/>
</dbReference>
<dbReference type="AlphaFoldDB" id="A0A1I7E8B9"/>
<evidence type="ECO:0000313" key="3">
    <source>
        <dbReference type="EMBL" id="SFU20180.1"/>
    </source>
</evidence>
<keyword evidence="1" id="KW-0812">Transmembrane</keyword>
<accession>A0A1I7E8B9</accession>
<dbReference type="Pfam" id="PF12770">
    <property type="entry name" value="CHAT"/>
    <property type="match status" value="1"/>
</dbReference>
<dbReference type="OrthoDB" id="9771112at2"/>
<dbReference type="Proteomes" id="UP000199673">
    <property type="component" value="Unassembled WGS sequence"/>
</dbReference>
<dbReference type="PANTHER" id="PTHR10098:SF112">
    <property type="entry name" value="SLR0380 PROTEIN"/>
    <property type="match status" value="1"/>
</dbReference>
<proteinExistence type="predicted"/>
<dbReference type="InterPro" id="IPR024983">
    <property type="entry name" value="CHAT_dom"/>
</dbReference>
<evidence type="ECO:0000259" key="2">
    <source>
        <dbReference type="Pfam" id="PF12770"/>
    </source>
</evidence>
<protein>
    <submittedName>
        <fullName evidence="3">CHAT domain-containing protein</fullName>
    </submittedName>
</protein>
<sequence length="1047" mass="120165">MKMSEYFSIFKTKASFLLPKGSLLILLICSFTINQGLSRQQSDANLQELISYTDSLLSKENYLQAAIIFQQITAKFPSSHPDYLLYNSKSHFASGLHYSSQENYQEALLEFDQALEQGKLLVESKHIDYVKDLSIETYHNLANTGDWANSLKTAKKWYEVLEAHLKPLDQADFVYDIAFLHDKNNEYHEAIRVYKEAISHYEALPEDDLNPSNLALAYNNLGTMYAETGFFTQRKECYLKAKALWESDPEVDKSNLISIYGNLMRLYRTYGDKAGAKELIHAINSKFDQWVSEDSFGKSAFKADQKPARMYQVDRHRINILYYDLNDDATAALAHLDSLRNDYRQLSRKHQIQYSDYLISSILNAAAILDEYDDSQVTQEKIRLLDLAMKESIEKDNYYFEMLSNADYCKFWLFSSNNLDQALSYLNNALQIGKNHDIREVNLLNLSLKKADILQQMGDFSQAEQLVKRAFSLLLSEEVQHMMQVQEDDFRERNSVYYINAVKETANVYRNQYEQSGDKDLGQISYHLYDLAAIIFQKYYQKGAYNPSLNMTSGIIHEGLMSLHLQLDKPLVDSLLVRVENNTSQLLWREFEAKHQEFLAVPDSLLLMHNQLRSSLAILAQEGSGKDLDKIQKLQAELQENEAKISTYDSSYFGFFDGNIDLSTIQNQLSDERAIIRYIATETRLFAFVVSPRTTQLFDLGDKKPILDLLDDYHQQIQLIQPDVAKLSRQLYQALITPLQLDDPNLRNLVIIPDSKLNFLAFESLENPDQTGVLVQDYTISYSNSFKLWTLQQFSGYEGNSTGTVAAFVPEYPKSYLSTLETQPVTRSRLTYLEGALDEANYIVDRLGGELFHQEKANKNNLLKAIGTFQVYHFATHAVMDKDNHENSGIFFQDGERMSYSEMYQLRFPAELVVLSACNTGIGTLQPGEGMLSLSRALTYAGVKSSVYSLWQVPDEETAILMRLFYDFLEDGNSKEDALAKAKKEFLAENPMKQHPYYWAGFVLNGNTKELSTEGKWTYIIQYGLYAIPALLILLGTLMLYQKRKLN</sequence>
<dbReference type="Gene3D" id="1.25.40.10">
    <property type="entry name" value="Tetratricopeptide repeat domain"/>
    <property type="match status" value="2"/>
</dbReference>
<dbReference type="InterPro" id="IPR019734">
    <property type="entry name" value="TPR_rpt"/>
</dbReference>
<reference evidence="4" key="1">
    <citation type="submission" date="2016-10" db="EMBL/GenBank/DDBJ databases">
        <authorList>
            <person name="Varghese N."/>
            <person name="Submissions S."/>
        </authorList>
    </citation>
    <scope>NUCLEOTIDE SEQUENCE [LARGE SCALE GENOMIC DNA]</scope>
    <source>
        <strain evidence="4">DSM 23445</strain>
    </source>
</reference>
<feature type="domain" description="CHAT" evidence="2">
    <location>
        <begin position="726"/>
        <end position="1007"/>
    </location>
</feature>
<gene>
    <name evidence="3" type="ORF">SAMN04489724_0261</name>
</gene>
<dbReference type="STRING" id="305507.SAMN04489724_0261"/>
<keyword evidence="4" id="KW-1185">Reference proteome</keyword>
<dbReference type="InterPro" id="IPR011990">
    <property type="entry name" value="TPR-like_helical_dom_sf"/>
</dbReference>
<keyword evidence="1" id="KW-1133">Transmembrane helix</keyword>
<dbReference type="SMART" id="SM00028">
    <property type="entry name" value="TPR"/>
    <property type="match status" value="4"/>
</dbReference>
<keyword evidence="1" id="KW-0472">Membrane</keyword>
<dbReference type="PANTHER" id="PTHR10098">
    <property type="entry name" value="RAPSYN-RELATED"/>
    <property type="match status" value="1"/>
</dbReference>